<comment type="similarity">
    <text evidence="2 4">Belongs to the UDP-N-acetylglucosamine 2-epimerase family.</text>
</comment>
<feature type="domain" description="UDP-N-acetylglucosamine 2-epimerase" evidence="5">
    <location>
        <begin position="22"/>
        <end position="361"/>
    </location>
</feature>
<organism evidence="6 7">
    <name type="scientific">Salinimicrobium flavum</name>
    <dbReference type="NCBI Taxonomy" id="1737065"/>
    <lineage>
        <taxon>Bacteria</taxon>
        <taxon>Pseudomonadati</taxon>
        <taxon>Bacteroidota</taxon>
        <taxon>Flavobacteriia</taxon>
        <taxon>Flavobacteriales</taxon>
        <taxon>Flavobacteriaceae</taxon>
        <taxon>Salinimicrobium</taxon>
    </lineage>
</organism>
<evidence type="ECO:0000313" key="6">
    <source>
        <dbReference type="EMBL" id="MFD2517932.1"/>
    </source>
</evidence>
<dbReference type="GO" id="GO:0008761">
    <property type="term" value="F:UDP-N-acetylglucosamine 2-epimerase activity"/>
    <property type="evidence" value="ECO:0007669"/>
    <property type="project" value="UniProtKB-EC"/>
</dbReference>
<dbReference type="EMBL" id="JBHULT010000008">
    <property type="protein sequence ID" value="MFD2517932.1"/>
    <property type="molecule type" value="Genomic_DNA"/>
</dbReference>
<dbReference type="CDD" id="cd03786">
    <property type="entry name" value="GTB_UDP-GlcNAc_2-Epimerase"/>
    <property type="match status" value="1"/>
</dbReference>
<dbReference type="PANTHER" id="PTHR43174">
    <property type="entry name" value="UDP-N-ACETYLGLUCOSAMINE 2-EPIMERASE"/>
    <property type="match status" value="1"/>
</dbReference>
<sequence length="368" mass="41225">MKVLICIGTRPEAIKMAPVCHELKKRNIQFSIMSTGQHREMLAPIFDFFQIQPDHDMEIMQAEQSLNMISSRILSEADRILELAMPHIILVQGDTTSATLVSLAAFNKKIPVAHVEAGLRTYNKAAPYPEEVNRQIISRIADLHFAPTQKALANLLKENIPENSIRLVGNTIVDSLEWAQKKMGAKANAYGFFKDLFHSNKKLVLVTGHRRENFGEGLLQICEAIKQLSRREDVEIVYPVHLNPNVKEPVHEILGNIHNVHLIQPVGYPEMIWLLKRAKLIISDSGGIQEEAPSFKTPILVTRSVSERMEVVEAGLATLVGTDKSKILMEAGKYLDADYNFSDISNPYGDGNAAVKIVDELLLFSQEK</sequence>
<evidence type="ECO:0000256" key="3">
    <source>
        <dbReference type="ARBA" id="ARBA00038858"/>
    </source>
</evidence>
<dbReference type="Pfam" id="PF02350">
    <property type="entry name" value="Epimerase_2"/>
    <property type="match status" value="1"/>
</dbReference>
<dbReference type="PANTHER" id="PTHR43174:SF2">
    <property type="entry name" value="UDP-N-ACETYLGLUCOSAMINE 2-EPIMERASE"/>
    <property type="match status" value="1"/>
</dbReference>
<evidence type="ECO:0000256" key="1">
    <source>
        <dbReference type="ARBA" id="ARBA00023235"/>
    </source>
</evidence>
<reference evidence="7" key="1">
    <citation type="journal article" date="2019" name="Int. J. Syst. Evol. Microbiol.">
        <title>The Global Catalogue of Microorganisms (GCM) 10K type strain sequencing project: providing services to taxonomists for standard genome sequencing and annotation.</title>
        <authorList>
            <consortium name="The Broad Institute Genomics Platform"/>
            <consortium name="The Broad Institute Genome Sequencing Center for Infectious Disease"/>
            <person name="Wu L."/>
            <person name="Ma J."/>
        </authorList>
    </citation>
    <scope>NUCLEOTIDE SEQUENCE [LARGE SCALE GENOMIC DNA]</scope>
    <source>
        <strain evidence="7">KCTC 42585</strain>
    </source>
</reference>
<evidence type="ECO:0000256" key="2">
    <source>
        <dbReference type="ARBA" id="ARBA00038209"/>
    </source>
</evidence>
<dbReference type="EC" id="5.1.3.14" evidence="3"/>
<keyword evidence="7" id="KW-1185">Reference proteome</keyword>
<proteinExistence type="inferred from homology"/>
<dbReference type="InterPro" id="IPR029767">
    <property type="entry name" value="WecB-like"/>
</dbReference>
<evidence type="ECO:0000259" key="5">
    <source>
        <dbReference type="Pfam" id="PF02350"/>
    </source>
</evidence>
<keyword evidence="1 4" id="KW-0413">Isomerase</keyword>
<dbReference type="InterPro" id="IPR003331">
    <property type="entry name" value="UDP_GlcNAc_Epimerase_2_dom"/>
</dbReference>
<evidence type="ECO:0000256" key="4">
    <source>
        <dbReference type="RuleBase" id="RU003513"/>
    </source>
</evidence>
<dbReference type="NCBIfam" id="TIGR00236">
    <property type="entry name" value="wecB"/>
    <property type="match status" value="1"/>
</dbReference>
<dbReference type="RefSeq" id="WP_380751088.1">
    <property type="nucleotide sequence ID" value="NZ_JBHULT010000008.1"/>
</dbReference>
<protein>
    <recommendedName>
        <fullName evidence="3">UDP-N-acetylglucosamine 2-epimerase (non-hydrolyzing)</fullName>
        <ecNumber evidence="3">5.1.3.14</ecNumber>
    </recommendedName>
</protein>
<name>A0ABW5IYB4_9FLAO</name>
<dbReference type="Gene3D" id="3.40.50.2000">
    <property type="entry name" value="Glycogen Phosphorylase B"/>
    <property type="match status" value="2"/>
</dbReference>
<dbReference type="SUPFAM" id="SSF53756">
    <property type="entry name" value="UDP-Glycosyltransferase/glycogen phosphorylase"/>
    <property type="match status" value="1"/>
</dbReference>
<dbReference type="Proteomes" id="UP001597468">
    <property type="component" value="Unassembled WGS sequence"/>
</dbReference>
<evidence type="ECO:0000313" key="7">
    <source>
        <dbReference type="Proteomes" id="UP001597468"/>
    </source>
</evidence>
<comment type="caution">
    <text evidence="6">The sequence shown here is derived from an EMBL/GenBank/DDBJ whole genome shotgun (WGS) entry which is preliminary data.</text>
</comment>
<gene>
    <name evidence="6" type="primary">wecB</name>
    <name evidence="6" type="ORF">ACFSTG_08515</name>
</gene>
<accession>A0ABW5IYB4</accession>